<name>Q9FZP4_ARATH</name>
<proteinExistence type="predicted"/>
<dbReference type="EMBL" id="AB025636">
    <property type="protein sequence ID" value="BAB11485.1"/>
    <property type="molecule type" value="Genomic_DNA"/>
</dbReference>
<protein>
    <submittedName>
        <fullName evidence="1">Uncharacterized protein</fullName>
    </submittedName>
</protein>
<dbReference type="AlphaFoldDB" id="Q9FZP4"/>
<accession>Q9FZP4</accession>
<organism evidence="1">
    <name type="scientific">Arabidopsis thaliana</name>
    <name type="common">Mouse-ear cress</name>
    <dbReference type="NCBI Taxonomy" id="3702"/>
    <lineage>
        <taxon>Eukaryota</taxon>
        <taxon>Viridiplantae</taxon>
        <taxon>Streptophyta</taxon>
        <taxon>Embryophyta</taxon>
        <taxon>Tracheophyta</taxon>
        <taxon>Spermatophyta</taxon>
        <taxon>Magnoliopsida</taxon>
        <taxon>eudicotyledons</taxon>
        <taxon>Gunneridae</taxon>
        <taxon>Pentapetalae</taxon>
        <taxon>rosids</taxon>
        <taxon>malvids</taxon>
        <taxon>Brassicales</taxon>
        <taxon>Brassicaceae</taxon>
        <taxon>Camelineae</taxon>
        <taxon>Arabidopsis</taxon>
    </lineage>
</organism>
<sequence>MDDVDDVFSYLLSKEIDEENEDREPKYVY</sequence>
<evidence type="ECO:0000313" key="1">
    <source>
        <dbReference type="EMBL" id="BAB11485.1"/>
    </source>
</evidence>
<reference evidence="1" key="1">
    <citation type="submission" date="1999-04" db="EMBL/GenBank/DDBJ databases">
        <title>Structural analysis of Arabidopsis thaliana chromosome 5. XI.</title>
        <authorList>
            <person name="Kaneko T."/>
            <person name="Katoh T."/>
            <person name="Asamizu E."/>
            <person name="Sato S."/>
            <person name="Nakamura Y."/>
            <person name="Kotani H."/>
            <person name="Tabata S."/>
        </authorList>
    </citation>
    <scope>NUCLEOTIDE SEQUENCE</scope>
</reference>